<evidence type="ECO:0000256" key="1">
    <source>
        <dbReference type="SAM" id="Phobius"/>
    </source>
</evidence>
<evidence type="ECO:0000313" key="2">
    <source>
        <dbReference type="EMBL" id="TVM24560.1"/>
    </source>
</evidence>
<dbReference type="AlphaFoldDB" id="A0A6P1Z8T0"/>
<reference evidence="2 3" key="1">
    <citation type="submission" date="2018-06" db="EMBL/GenBank/DDBJ databases">
        <title>Complete genome of Desulfovibrio marinus P48SEP.</title>
        <authorList>
            <person name="Crispim J.S."/>
            <person name="Vidigal P.M.P."/>
            <person name="Silva L.C.F."/>
            <person name="Araujo L.C."/>
            <person name="Laguardia C.N."/>
            <person name="Dias R.S."/>
            <person name="Sousa M.P."/>
            <person name="Paula S.O."/>
            <person name="Silva C."/>
        </authorList>
    </citation>
    <scope>NUCLEOTIDE SEQUENCE [LARGE SCALE GENOMIC DNA]</scope>
    <source>
        <strain evidence="2 3">P48SEP</strain>
    </source>
</reference>
<comment type="caution">
    <text evidence="2">The sequence shown here is derived from an EMBL/GenBank/DDBJ whole genome shotgun (WGS) entry which is preliminary data.</text>
</comment>
<sequence>MVSSSLLGMGMLLTAMVVFPGLTPTLALGSLGVVSIAVGFAFL</sequence>
<protein>
    <submittedName>
        <fullName evidence="2">Mechanosensitive ion channel family protein</fullName>
    </submittedName>
</protein>
<name>A0A6P1Z8T0_9BACT</name>
<keyword evidence="1" id="KW-1133">Transmembrane helix</keyword>
<accession>A0A6P1Z8T0</accession>
<dbReference type="EMBL" id="QMIF01000321">
    <property type="protein sequence ID" value="TVM24560.1"/>
    <property type="molecule type" value="Genomic_DNA"/>
</dbReference>
<keyword evidence="1" id="KW-0812">Transmembrane</keyword>
<proteinExistence type="predicted"/>
<dbReference type="Proteomes" id="UP000434052">
    <property type="component" value="Unassembled WGS sequence"/>
</dbReference>
<organism evidence="2 3">
    <name type="scientific">Oceanidesulfovibrio marinus</name>
    <dbReference type="NCBI Taxonomy" id="370038"/>
    <lineage>
        <taxon>Bacteria</taxon>
        <taxon>Pseudomonadati</taxon>
        <taxon>Thermodesulfobacteriota</taxon>
        <taxon>Desulfovibrionia</taxon>
        <taxon>Desulfovibrionales</taxon>
        <taxon>Desulfovibrionaceae</taxon>
        <taxon>Oceanidesulfovibrio</taxon>
    </lineage>
</organism>
<feature type="non-terminal residue" evidence="2">
    <location>
        <position position="43"/>
    </location>
</feature>
<gene>
    <name evidence="2" type="ORF">DQK91_23355</name>
</gene>
<feature type="transmembrane region" description="Helical" evidence="1">
    <location>
        <begin position="12"/>
        <end position="42"/>
    </location>
</feature>
<evidence type="ECO:0000313" key="3">
    <source>
        <dbReference type="Proteomes" id="UP000434052"/>
    </source>
</evidence>
<keyword evidence="1" id="KW-0472">Membrane</keyword>